<reference evidence="2" key="1">
    <citation type="journal article" date="2019" name="Int. J. Syst. Evol. Microbiol.">
        <title>The Global Catalogue of Microorganisms (GCM) 10K type strain sequencing project: providing services to taxonomists for standard genome sequencing and annotation.</title>
        <authorList>
            <consortium name="The Broad Institute Genomics Platform"/>
            <consortium name="The Broad Institute Genome Sequencing Center for Infectious Disease"/>
            <person name="Wu L."/>
            <person name="Ma J."/>
        </authorList>
    </citation>
    <scope>NUCLEOTIDE SEQUENCE [LARGE SCALE GENOMIC DNA]</scope>
    <source>
        <strain evidence="2">JCM 30774</strain>
    </source>
</reference>
<protein>
    <submittedName>
        <fullName evidence="1">Uncharacterized protein</fullName>
    </submittedName>
</protein>
<proteinExistence type="predicted"/>
<evidence type="ECO:0000313" key="2">
    <source>
        <dbReference type="Proteomes" id="UP001597059"/>
    </source>
</evidence>
<dbReference type="RefSeq" id="WP_377364859.1">
    <property type="nucleotide sequence ID" value="NZ_JBHTMN010000003.1"/>
</dbReference>
<evidence type="ECO:0000313" key="1">
    <source>
        <dbReference type="EMBL" id="MFD1382157.1"/>
    </source>
</evidence>
<organism evidence="1 2">
    <name type="scientific">Rhodanobacter aciditrophus</name>
    <dbReference type="NCBI Taxonomy" id="1623218"/>
    <lineage>
        <taxon>Bacteria</taxon>
        <taxon>Pseudomonadati</taxon>
        <taxon>Pseudomonadota</taxon>
        <taxon>Gammaproteobacteria</taxon>
        <taxon>Lysobacterales</taxon>
        <taxon>Rhodanobacteraceae</taxon>
        <taxon>Rhodanobacter</taxon>
    </lineage>
</organism>
<sequence>MEQSAIMAFEQGMDAFMLGVKNELAAEYQAHVVHLSVPRCLECLSVVGEDDKALQLRLVLVGCGPEVTFGRLSWVSEDGREHICCYLNSEYEAVKRKPNGIWVKEKSSAERMCLRKWSRLHSPMPS</sequence>
<keyword evidence="2" id="KW-1185">Reference proteome</keyword>
<comment type="caution">
    <text evidence="1">The sequence shown here is derived from an EMBL/GenBank/DDBJ whole genome shotgun (WGS) entry which is preliminary data.</text>
</comment>
<dbReference type="Proteomes" id="UP001597059">
    <property type="component" value="Unassembled WGS sequence"/>
</dbReference>
<accession>A0ABW4AWD8</accession>
<dbReference type="EMBL" id="JBHTMN010000003">
    <property type="protein sequence ID" value="MFD1382157.1"/>
    <property type="molecule type" value="Genomic_DNA"/>
</dbReference>
<gene>
    <name evidence="1" type="ORF">ACFQ45_02180</name>
</gene>
<name>A0ABW4AWD8_9GAMM</name>